<proteinExistence type="predicted"/>
<dbReference type="Proteomes" id="UP000094472">
    <property type="component" value="Unassembled WGS sequence"/>
</dbReference>
<reference evidence="1 2" key="1">
    <citation type="journal article" date="2016" name="Environ. Microbiol.">
        <title>New Methyloceanibacter diversity from North Sea sediments includes methanotroph containing solely the soluble methane monooxygenase.</title>
        <authorList>
            <person name="Vekeman B."/>
            <person name="Kerckhof F.M."/>
            <person name="Cremers G."/>
            <person name="de Vos P."/>
            <person name="Vandamme P."/>
            <person name="Boon N."/>
            <person name="Op den Camp H.J."/>
            <person name="Heylen K."/>
        </authorList>
    </citation>
    <scope>NUCLEOTIDE SEQUENCE [LARGE SCALE GENOMIC DNA]</scope>
    <source>
        <strain evidence="1 2">R-67175</strain>
    </source>
</reference>
<dbReference type="Pfam" id="PF17036">
    <property type="entry name" value="CBP_BcsS"/>
    <property type="match status" value="1"/>
</dbReference>
<dbReference type="RefSeq" id="WP_069440724.1">
    <property type="nucleotide sequence ID" value="NZ_LPWF01000005.1"/>
</dbReference>
<protein>
    <recommendedName>
        <fullName evidence="3">Cellulose biosynthesis protein BcsS</fullName>
    </recommendedName>
</protein>
<evidence type="ECO:0000313" key="1">
    <source>
        <dbReference type="EMBL" id="ODS01567.1"/>
    </source>
</evidence>
<name>A0A1E3W8Z0_9HYPH</name>
<sequence length="180" mass="19575">MRAVGAYGRYDYDGALFDGSDYIATTFDGQVGFAAALVGYQFCPGAVTVKLFAGIEAEDQHITPRDPNNSVQGTEIGLRLLAETWYDIAPRWYVSADAAYGTAFQEYFSLARIGFRVRPKLSLGLEGGALGNEEYDAGRGGGFLRVNLRQLEVTLSGGFTGNYLEDDPSGYVSLGLYRTF</sequence>
<comment type="caution">
    <text evidence="1">The sequence shown here is derived from an EMBL/GenBank/DDBJ whole genome shotgun (WGS) entry which is preliminary data.</text>
</comment>
<evidence type="ECO:0000313" key="2">
    <source>
        <dbReference type="Proteomes" id="UP000094472"/>
    </source>
</evidence>
<dbReference type="AlphaFoldDB" id="A0A1E3W8Z0"/>
<evidence type="ECO:0008006" key="3">
    <source>
        <dbReference type="Google" id="ProtNLM"/>
    </source>
</evidence>
<accession>A0A1E3W8Z0</accession>
<dbReference type="InterPro" id="IPR031485">
    <property type="entry name" value="CBP_BcsS"/>
</dbReference>
<dbReference type="OrthoDB" id="8449621at2"/>
<dbReference type="EMBL" id="LPWF01000005">
    <property type="protein sequence ID" value="ODS01567.1"/>
    <property type="molecule type" value="Genomic_DNA"/>
</dbReference>
<gene>
    <name evidence="1" type="ORF">AUC69_06255</name>
</gene>
<keyword evidence="2" id="KW-1185">Reference proteome</keyword>
<organism evidence="1 2">
    <name type="scientific">Methyloceanibacter superfactus</name>
    <dbReference type="NCBI Taxonomy" id="1774969"/>
    <lineage>
        <taxon>Bacteria</taxon>
        <taxon>Pseudomonadati</taxon>
        <taxon>Pseudomonadota</taxon>
        <taxon>Alphaproteobacteria</taxon>
        <taxon>Hyphomicrobiales</taxon>
        <taxon>Hyphomicrobiaceae</taxon>
        <taxon>Methyloceanibacter</taxon>
    </lineage>
</organism>